<accession>A0AAV2CX09</accession>
<gene>
    <name evidence="1" type="ORF">LTRI10_LOCUS8251</name>
</gene>
<proteinExistence type="predicted"/>
<dbReference type="Proteomes" id="UP001497516">
    <property type="component" value="Chromosome 10"/>
</dbReference>
<evidence type="ECO:0000313" key="1">
    <source>
        <dbReference type="EMBL" id="CAL1360844.1"/>
    </source>
</evidence>
<sequence length="89" mass="9581">MSSADPTHSFVSSELGARSHLVSEFTIVPFIVKLSSAWKIRFSSPIWDAGKGSSENMVRGRNDLFDILLEAGGQSGKQRSLAAEQNAGI</sequence>
<dbReference type="AlphaFoldDB" id="A0AAV2CX09"/>
<dbReference type="EMBL" id="OZ034814">
    <property type="protein sequence ID" value="CAL1360844.1"/>
    <property type="molecule type" value="Genomic_DNA"/>
</dbReference>
<keyword evidence="2" id="KW-1185">Reference proteome</keyword>
<protein>
    <submittedName>
        <fullName evidence="1">Uncharacterized protein</fullName>
    </submittedName>
</protein>
<organism evidence="1 2">
    <name type="scientific">Linum trigynum</name>
    <dbReference type="NCBI Taxonomy" id="586398"/>
    <lineage>
        <taxon>Eukaryota</taxon>
        <taxon>Viridiplantae</taxon>
        <taxon>Streptophyta</taxon>
        <taxon>Embryophyta</taxon>
        <taxon>Tracheophyta</taxon>
        <taxon>Spermatophyta</taxon>
        <taxon>Magnoliopsida</taxon>
        <taxon>eudicotyledons</taxon>
        <taxon>Gunneridae</taxon>
        <taxon>Pentapetalae</taxon>
        <taxon>rosids</taxon>
        <taxon>fabids</taxon>
        <taxon>Malpighiales</taxon>
        <taxon>Linaceae</taxon>
        <taxon>Linum</taxon>
    </lineage>
</organism>
<reference evidence="1 2" key="1">
    <citation type="submission" date="2024-04" db="EMBL/GenBank/DDBJ databases">
        <authorList>
            <person name="Fracassetti M."/>
        </authorList>
    </citation>
    <scope>NUCLEOTIDE SEQUENCE [LARGE SCALE GENOMIC DNA]</scope>
</reference>
<name>A0AAV2CX09_9ROSI</name>
<evidence type="ECO:0000313" key="2">
    <source>
        <dbReference type="Proteomes" id="UP001497516"/>
    </source>
</evidence>